<dbReference type="RefSeq" id="XP_030382349.1">
    <property type="nucleotide sequence ID" value="XM_030526489.1"/>
</dbReference>
<keyword evidence="2" id="KW-1185">Reference proteome</keyword>
<feature type="region of interest" description="Disordered" evidence="1">
    <location>
        <begin position="1"/>
        <end position="24"/>
    </location>
</feature>
<dbReference type="GeneID" id="115629892"/>
<protein>
    <submittedName>
        <fullName evidence="3">Uncharacterized protein LOC115629892</fullName>
    </submittedName>
</protein>
<organism evidence="2 3">
    <name type="scientific">Drosophila lebanonensis</name>
    <name type="common">Fruit fly</name>
    <name type="synonym">Scaptodrosophila lebanonensis</name>
    <dbReference type="NCBI Taxonomy" id="7225"/>
    <lineage>
        <taxon>Eukaryota</taxon>
        <taxon>Metazoa</taxon>
        <taxon>Ecdysozoa</taxon>
        <taxon>Arthropoda</taxon>
        <taxon>Hexapoda</taxon>
        <taxon>Insecta</taxon>
        <taxon>Pterygota</taxon>
        <taxon>Neoptera</taxon>
        <taxon>Endopterygota</taxon>
        <taxon>Diptera</taxon>
        <taxon>Brachycera</taxon>
        <taxon>Muscomorpha</taxon>
        <taxon>Ephydroidea</taxon>
        <taxon>Drosophilidae</taxon>
        <taxon>Scaptodrosophila</taxon>
    </lineage>
</organism>
<dbReference type="AlphaFoldDB" id="A0A6J2U1W1"/>
<proteinExistence type="predicted"/>
<reference evidence="3" key="1">
    <citation type="submission" date="2025-08" db="UniProtKB">
        <authorList>
            <consortium name="RefSeq"/>
        </authorList>
    </citation>
    <scope>IDENTIFICATION</scope>
    <source>
        <strain evidence="3">11010-0011.00</strain>
        <tissue evidence="3">Whole body</tissue>
    </source>
</reference>
<sequence>MLGAAAPATVRGPEQYGSHTSVLSGWKPTTKHSLHIERQQSLLVERLSKRQRAPVRTLACVGQAPSQIRTMQGTHRSLDFASPEPANQVFSRSTLSAIHLPSRTYAAYRVRSTFPLPALAKPPASRNRQKNKRPRLLNHILPTGPVTTIAPHVCTRTMQTAIYSY</sequence>
<evidence type="ECO:0000256" key="1">
    <source>
        <dbReference type="SAM" id="MobiDB-lite"/>
    </source>
</evidence>
<evidence type="ECO:0000313" key="2">
    <source>
        <dbReference type="Proteomes" id="UP000504634"/>
    </source>
</evidence>
<gene>
    <name evidence="3" type="primary">LOC115629892</name>
</gene>
<evidence type="ECO:0000313" key="3">
    <source>
        <dbReference type="RefSeq" id="XP_030382349.1"/>
    </source>
</evidence>
<name>A0A6J2U1W1_DROLE</name>
<dbReference type="Proteomes" id="UP000504634">
    <property type="component" value="Unplaced"/>
</dbReference>
<accession>A0A6J2U1W1</accession>